<evidence type="ECO:0000313" key="3">
    <source>
        <dbReference type="EMBL" id="CAH0055907.1"/>
    </source>
</evidence>
<comment type="caution">
    <text evidence="3">The sequence shown here is derived from an EMBL/GenBank/DDBJ whole genome shotgun (WGS) entry which is preliminary data.</text>
</comment>
<dbReference type="GO" id="GO:0003700">
    <property type="term" value="F:DNA-binding transcription factor activity"/>
    <property type="evidence" value="ECO:0007669"/>
    <property type="project" value="TreeGrafter"/>
</dbReference>
<dbReference type="EMBL" id="CABFOC020000063">
    <property type="protein sequence ID" value="CAH0055907.1"/>
    <property type="molecule type" value="Genomic_DNA"/>
</dbReference>
<evidence type="ECO:0000256" key="1">
    <source>
        <dbReference type="ARBA" id="ARBA00004123"/>
    </source>
</evidence>
<reference evidence="4" key="1">
    <citation type="submission" date="2019-06" db="EMBL/GenBank/DDBJ databases">
        <authorList>
            <person name="Broberg M."/>
        </authorList>
    </citation>
    <scope>NUCLEOTIDE SEQUENCE [LARGE SCALE GENOMIC DNA]</scope>
</reference>
<proteinExistence type="predicted"/>
<reference evidence="3 4" key="2">
    <citation type="submission" date="2021-10" db="EMBL/GenBank/DDBJ databases">
        <authorList>
            <person name="Piombo E."/>
        </authorList>
    </citation>
    <scope>NUCLEOTIDE SEQUENCE [LARGE SCALE GENOMIC DNA]</scope>
</reference>
<gene>
    <name evidence="3" type="ORF">CSOL1703_00005841</name>
</gene>
<dbReference type="PANTHER" id="PTHR37534:SF15">
    <property type="entry name" value="ZN(II)2CYS6 TRANSCRIPTION FACTOR (EUROFUNG)"/>
    <property type="match status" value="1"/>
</dbReference>
<dbReference type="GO" id="GO:0005634">
    <property type="term" value="C:nucleus"/>
    <property type="evidence" value="ECO:0007669"/>
    <property type="project" value="UniProtKB-SubCell"/>
</dbReference>
<dbReference type="Proteomes" id="UP000775872">
    <property type="component" value="Unassembled WGS sequence"/>
</dbReference>
<evidence type="ECO:0000313" key="4">
    <source>
        <dbReference type="Proteomes" id="UP000775872"/>
    </source>
</evidence>
<dbReference type="InterPro" id="IPR021858">
    <property type="entry name" value="Fun_TF"/>
</dbReference>
<dbReference type="OrthoDB" id="288726at2759"/>
<dbReference type="AlphaFoldDB" id="A0A9N9ZGB1"/>
<accession>A0A9N9ZGB1</accession>
<organism evidence="3 4">
    <name type="scientific">Clonostachys solani</name>
    <dbReference type="NCBI Taxonomy" id="160281"/>
    <lineage>
        <taxon>Eukaryota</taxon>
        <taxon>Fungi</taxon>
        <taxon>Dikarya</taxon>
        <taxon>Ascomycota</taxon>
        <taxon>Pezizomycotina</taxon>
        <taxon>Sordariomycetes</taxon>
        <taxon>Hypocreomycetidae</taxon>
        <taxon>Hypocreales</taxon>
        <taxon>Bionectriaceae</taxon>
        <taxon>Clonostachys</taxon>
    </lineage>
</organism>
<dbReference type="GO" id="GO:0045944">
    <property type="term" value="P:positive regulation of transcription by RNA polymerase II"/>
    <property type="evidence" value="ECO:0007669"/>
    <property type="project" value="TreeGrafter"/>
</dbReference>
<evidence type="ECO:0000256" key="2">
    <source>
        <dbReference type="ARBA" id="ARBA00023242"/>
    </source>
</evidence>
<comment type="subcellular location">
    <subcellularLocation>
        <location evidence="1">Nucleus</location>
    </subcellularLocation>
</comment>
<keyword evidence="2" id="KW-0539">Nucleus</keyword>
<name>A0A9N9ZGB1_9HYPO</name>
<protein>
    <submittedName>
        <fullName evidence="3">Uncharacterized protein</fullName>
    </submittedName>
</protein>
<dbReference type="PANTHER" id="PTHR37534">
    <property type="entry name" value="TRANSCRIPTIONAL ACTIVATOR PROTEIN UGA3"/>
    <property type="match status" value="1"/>
</dbReference>
<keyword evidence="4" id="KW-1185">Reference proteome</keyword>
<sequence>MGLTNVSISNDQFRILVDYFQHETSKSLSCHEEMQREICSTIVPMAMASQHVMAAMLCVASSHRLSVGLEQTEVNVFKLHAVSARLLQDAIGCATRQDVLVMALATSLVLCLSNIVSSSSHSEEWGVHLKGTSALIKQLDESRYRFEKSTRVLLRFYTSLTAIAAGRGIPSDVPLYAVQSDSGMQDYIDDLAGFSTSLKPIIDAMQALDRSRGQTEIHQLTHVPTMGHTFQ</sequence>
<dbReference type="GO" id="GO:0000976">
    <property type="term" value="F:transcription cis-regulatory region binding"/>
    <property type="evidence" value="ECO:0007669"/>
    <property type="project" value="TreeGrafter"/>
</dbReference>
<dbReference type="Pfam" id="PF11951">
    <property type="entry name" value="Fungal_trans_2"/>
    <property type="match status" value="1"/>
</dbReference>